<dbReference type="InterPro" id="IPR023214">
    <property type="entry name" value="HAD_sf"/>
</dbReference>
<dbReference type="EMBL" id="FMWK01000001">
    <property type="protein sequence ID" value="SCZ76450.1"/>
    <property type="molecule type" value="Genomic_DNA"/>
</dbReference>
<dbReference type="PANTHER" id="PTHR43434:SF1">
    <property type="entry name" value="PHOSPHOGLYCOLATE PHOSPHATASE"/>
    <property type="match status" value="1"/>
</dbReference>
<dbReference type="GO" id="GO:0006281">
    <property type="term" value="P:DNA repair"/>
    <property type="evidence" value="ECO:0007669"/>
    <property type="project" value="TreeGrafter"/>
</dbReference>
<accession>A0A1G5RRF7</accession>
<dbReference type="PANTHER" id="PTHR43434">
    <property type="entry name" value="PHOSPHOGLYCOLATE PHOSPHATASE"/>
    <property type="match status" value="1"/>
</dbReference>
<dbReference type="InterPro" id="IPR006439">
    <property type="entry name" value="HAD-SF_hydro_IA"/>
</dbReference>
<dbReference type="InterPro" id="IPR050155">
    <property type="entry name" value="HAD-like_hydrolase_sf"/>
</dbReference>
<dbReference type="PRINTS" id="PR00413">
    <property type="entry name" value="HADHALOGNASE"/>
</dbReference>
<dbReference type="Proteomes" id="UP000199428">
    <property type="component" value="Unassembled WGS sequence"/>
</dbReference>
<keyword evidence="1" id="KW-0378">Hydrolase</keyword>
<dbReference type="GO" id="GO:0008967">
    <property type="term" value="F:phosphoglycolate phosphatase activity"/>
    <property type="evidence" value="ECO:0007669"/>
    <property type="project" value="TreeGrafter"/>
</dbReference>
<organism evidence="1 2">
    <name type="scientific">Pseudobutyrivibrio xylanivorans</name>
    <dbReference type="NCBI Taxonomy" id="185007"/>
    <lineage>
        <taxon>Bacteria</taxon>
        <taxon>Bacillati</taxon>
        <taxon>Bacillota</taxon>
        <taxon>Clostridia</taxon>
        <taxon>Lachnospirales</taxon>
        <taxon>Lachnospiraceae</taxon>
        <taxon>Pseudobutyrivibrio</taxon>
    </lineage>
</organism>
<evidence type="ECO:0000313" key="1">
    <source>
        <dbReference type="EMBL" id="SCZ76450.1"/>
    </source>
</evidence>
<dbReference type="AlphaFoldDB" id="A0A1G5RRF7"/>
<dbReference type="Gene3D" id="1.10.150.520">
    <property type="match status" value="1"/>
</dbReference>
<protein>
    <submittedName>
        <fullName evidence="1">Putative hydrolase of the HAD superfamily</fullName>
    </submittedName>
</protein>
<dbReference type="InterPro" id="IPR036412">
    <property type="entry name" value="HAD-like_sf"/>
</dbReference>
<name>A0A1G5RRF7_PSEXY</name>
<evidence type="ECO:0000313" key="2">
    <source>
        <dbReference type="Proteomes" id="UP000199428"/>
    </source>
</evidence>
<dbReference type="SFLD" id="SFLDS00003">
    <property type="entry name" value="Haloacid_Dehalogenase"/>
    <property type="match status" value="1"/>
</dbReference>
<dbReference type="SUPFAM" id="SSF56784">
    <property type="entry name" value="HAD-like"/>
    <property type="match status" value="1"/>
</dbReference>
<dbReference type="NCBIfam" id="TIGR01549">
    <property type="entry name" value="HAD-SF-IA-v1"/>
    <property type="match status" value="1"/>
</dbReference>
<dbReference type="Pfam" id="PF00702">
    <property type="entry name" value="Hydrolase"/>
    <property type="match status" value="1"/>
</dbReference>
<dbReference type="RefSeq" id="WP_090160718.1">
    <property type="nucleotide sequence ID" value="NZ_FMWK01000001.1"/>
</dbReference>
<reference evidence="1 2" key="1">
    <citation type="submission" date="2016-10" db="EMBL/GenBank/DDBJ databases">
        <authorList>
            <person name="de Groot N.N."/>
        </authorList>
    </citation>
    <scope>NUCLEOTIDE SEQUENCE [LARGE SCALE GENOMIC DNA]</scope>
    <source>
        <strain evidence="1 2">DSM 10317</strain>
    </source>
</reference>
<sequence length="249" mass="28444">MHYKNYIFDLYGTLIDIHTDEKDPELWKFMVDYFDTHFGIKTTARKLKSDYKKICAEEVDKLAKRNGSAHPEIKIEWVWERLLGVPCSEAEMLDLCTAFREKSRVKFQLYPGVMDVFDKIRAGGGKIYLLSNAQRLFTERELELTGILDAFDDIFISSDMGIKKPDPNFIDSLMKKHSLVPSESVMIGNEVFADMGSAAAAGIDGIYLNTYNHRLSEIKKHLRKCGATESGIEVTIIDEGNECMKYVME</sequence>
<proteinExistence type="predicted"/>
<dbReference type="Gene3D" id="3.40.50.1000">
    <property type="entry name" value="HAD superfamily/HAD-like"/>
    <property type="match status" value="1"/>
</dbReference>
<gene>
    <name evidence="1" type="ORF">SAMN02910350_00260</name>
</gene>
<dbReference type="SFLD" id="SFLDG01129">
    <property type="entry name" value="C1.5:_HAD__Beta-PGM__Phosphata"/>
    <property type="match status" value="1"/>
</dbReference>